<dbReference type="Proteomes" id="UP000569732">
    <property type="component" value="Unassembled WGS sequence"/>
</dbReference>
<dbReference type="Pfam" id="PF00550">
    <property type="entry name" value="PP-binding"/>
    <property type="match status" value="1"/>
</dbReference>
<dbReference type="InterPro" id="IPR020806">
    <property type="entry name" value="PKS_PP-bd"/>
</dbReference>
<dbReference type="Pfam" id="PF13193">
    <property type="entry name" value="AMP-binding_C"/>
    <property type="match status" value="1"/>
</dbReference>
<dbReference type="GO" id="GO:0005829">
    <property type="term" value="C:cytosol"/>
    <property type="evidence" value="ECO:0007669"/>
    <property type="project" value="TreeGrafter"/>
</dbReference>
<dbReference type="RefSeq" id="WP_180572135.1">
    <property type="nucleotide sequence ID" value="NZ_JACCKB010000348.1"/>
</dbReference>
<dbReference type="SMART" id="SM00823">
    <property type="entry name" value="PKS_PP"/>
    <property type="match status" value="1"/>
</dbReference>
<gene>
    <name evidence="6" type="ORF">H0A36_29880</name>
</gene>
<accession>A0A853IJN5</accession>
<dbReference type="PROSITE" id="PS00012">
    <property type="entry name" value="PHOSPHOPANTETHEINE"/>
    <property type="match status" value="1"/>
</dbReference>
<dbReference type="GO" id="GO:0044550">
    <property type="term" value="P:secondary metabolite biosynthetic process"/>
    <property type="evidence" value="ECO:0007669"/>
    <property type="project" value="TreeGrafter"/>
</dbReference>
<dbReference type="SMART" id="SM01294">
    <property type="entry name" value="PKS_PP_betabranch"/>
    <property type="match status" value="1"/>
</dbReference>
<keyword evidence="7" id="KW-1185">Reference proteome</keyword>
<evidence type="ECO:0000256" key="4">
    <source>
        <dbReference type="ARBA" id="ARBA00022553"/>
    </source>
</evidence>
<organism evidence="6 7">
    <name type="scientific">Spartinivicinus marinus</name>
    <dbReference type="NCBI Taxonomy" id="2994442"/>
    <lineage>
        <taxon>Bacteria</taxon>
        <taxon>Pseudomonadati</taxon>
        <taxon>Pseudomonadota</taxon>
        <taxon>Gammaproteobacteria</taxon>
        <taxon>Oceanospirillales</taxon>
        <taxon>Zooshikellaceae</taxon>
        <taxon>Spartinivicinus</taxon>
    </lineage>
</organism>
<dbReference type="FunFam" id="3.30.300.30:FF:000010">
    <property type="entry name" value="Enterobactin synthetase component F"/>
    <property type="match status" value="1"/>
</dbReference>
<dbReference type="InterPro" id="IPR036736">
    <property type="entry name" value="ACP-like_sf"/>
</dbReference>
<proteinExistence type="inferred from homology"/>
<sequence>SDRLYRTGDLVRWLPDGNLAFIGRIDHQVKVRGFRIELGEIETLLASQPAVAEALVVAQQEPAGDKRLVAYWVAADQQDATVTETQLREALAKQLPDYMVPSALVGVDQFPLTPNGKIDRNALPTPDLQADSPTYVAPASAIEATLCGIWENVLGLSQVGVHDPFFAIGGDSILALQVIAQAQRAQLKVTTRQLFDYPTIAALAPHVTALKQDTSQQQAVSGHQLLLPIQQSFLSDPAAADQHFNQAVMLTLPAGTTAERVEQALAAIIQRHDVFRLQCQQTADG</sequence>
<keyword evidence="4" id="KW-0597">Phosphoprotein</keyword>
<dbReference type="PANTHER" id="PTHR45527:SF14">
    <property type="entry name" value="PLIPASTATIN SYNTHASE SUBUNIT B"/>
    <property type="match status" value="1"/>
</dbReference>
<dbReference type="GO" id="GO:0043041">
    <property type="term" value="P:amino acid activation for nonribosomal peptide biosynthetic process"/>
    <property type="evidence" value="ECO:0007669"/>
    <property type="project" value="TreeGrafter"/>
</dbReference>
<dbReference type="AlphaFoldDB" id="A0A853IJN5"/>
<name>A0A853IJN5_9GAMM</name>
<evidence type="ECO:0000256" key="2">
    <source>
        <dbReference type="ARBA" id="ARBA00006432"/>
    </source>
</evidence>
<dbReference type="InterPro" id="IPR009081">
    <property type="entry name" value="PP-bd_ACP"/>
</dbReference>
<dbReference type="Pfam" id="PF00668">
    <property type="entry name" value="Condensation"/>
    <property type="match status" value="1"/>
</dbReference>
<comment type="cofactor">
    <cofactor evidence="1">
        <name>pantetheine 4'-phosphate</name>
        <dbReference type="ChEBI" id="CHEBI:47942"/>
    </cofactor>
</comment>
<evidence type="ECO:0000313" key="7">
    <source>
        <dbReference type="Proteomes" id="UP000569732"/>
    </source>
</evidence>
<comment type="similarity">
    <text evidence="2">Belongs to the ATP-dependent AMP-binding enzyme family.</text>
</comment>
<dbReference type="EMBL" id="JACCKB010000348">
    <property type="protein sequence ID" value="NYZ70224.1"/>
    <property type="molecule type" value="Genomic_DNA"/>
</dbReference>
<dbReference type="SUPFAM" id="SSF56801">
    <property type="entry name" value="Acetyl-CoA synthetase-like"/>
    <property type="match status" value="1"/>
</dbReference>
<dbReference type="InterPro" id="IPR042099">
    <property type="entry name" value="ANL_N_sf"/>
</dbReference>
<dbReference type="SUPFAM" id="SSF52777">
    <property type="entry name" value="CoA-dependent acyltransferases"/>
    <property type="match status" value="1"/>
</dbReference>
<dbReference type="Gene3D" id="3.30.559.10">
    <property type="entry name" value="Chloramphenicol acetyltransferase-like domain"/>
    <property type="match status" value="1"/>
</dbReference>
<keyword evidence="3" id="KW-0596">Phosphopantetheine</keyword>
<feature type="non-terminal residue" evidence="6">
    <location>
        <position position="1"/>
    </location>
</feature>
<dbReference type="InterPro" id="IPR001242">
    <property type="entry name" value="Condensation_dom"/>
</dbReference>
<dbReference type="PANTHER" id="PTHR45527">
    <property type="entry name" value="NONRIBOSOMAL PEPTIDE SYNTHETASE"/>
    <property type="match status" value="1"/>
</dbReference>
<dbReference type="InterPro" id="IPR025110">
    <property type="entry name" value="AMP-bd_C"/>
</dbReference>
<dbReference type="Gene3D" id="3.40.50.12780">
    <property type="entry name" value="N-terminal domain of ligase-like"/>
    <property type="match status" value="1"/>
</dbReference>
<dbReference type="SUPFAM" id="SSF47336">
    <property type="entry name" value="ACP-like"/>
    <property type="match status" value="1"/>
</dbReference>
<dbReference type="InterPro" id="IPR023213">
    <property type="entry name" value="CAT-like_dom_sf"/>
</dbReference>
<dbReference type="Gene3D" id="3.30.300.30">
    <property type="match status" value="1"/>
</dbReference>
<dbReference type="Gene3D" id="1.10.1200.10">
    <property type="entry name" value="ACP-like"/>
    <property type="match status" value="1"/>
</dbReference>
<dbReference type="InterPro" id="IPR006162">
    <property type="entry name" value="Ppantetheine_attach_site"/>
</dbReference>
<dbReference type="GO" id="GO:0031177">
    <property type="term" value="F:phosphopantetheine binding"/>
    <property type="evidence" value="ECO:0007669"/>
    <property type="project" value="InterPro"/>
</dbReference>
<dbReference type="GO" id="GO:0003824">
    <property type="term" value="F:catalytic activity"/>
    <property type="evidence" value="ECO:0007669"/>
    <property type="project" value="InterPro"/>
</dbReference>
<evidence type="ECO:0000313" key="6">
    <source>
        <dbReference type="EMBL" id="NYZ70224.1"/>
    </source>
</evidence>
<dbReference type="InterPro" id="IPR045851">
    <property type="entry name" value="AMP-bd_C_sf"/>
</dbReference>
<comment type="caution">
    <text evidence="6">The sequence shown here is derived from an EMBL/GenBank/DDBJ whole genome shotgun (WGS) entry which is preliminary data.</text>
</comment>
<evidence type="ECO:0000256" key="3">
    <source>
        <dbReference type="ARBA" id="ARBA00022450"/>
    </source>
</evidence>
<reference evidence="6 7" key="1">
    <citation type="submission" date="2020-07" db="EMBL/GenBank/DDBJ databases">
        <title>Endozoicomonas sp. nov., isolated from sediment.</title>
        <authorList>
            <person name="Gu T."/>
        </authorList>
    </citation>
    <scope>NUCLEOTIDE SEQUENCE [LARGE SCALE GENOMIC DNA]</scope>
    <source>
        <strain evidence="6 7">SM1973</strain>
    </source>
</reference>
<evidence type="ECO:0000259" key="5">
    <source>
        <dbReference type="PROSITE" id="PS50075"/>
    </source>
</evidence>
<protein>
    <submittedName>
        <fullName evidence="6">AMP-binding protein</fullName>
    </submittedName>
</protein>
<feature type="non-terminal residue" evidence="6">
    <location>
        <position position="285"/>
    </location>
</feature>
<dbReference type="PROSITE" id="PS50075">
    <property type="entry name" value="CARRIER"/>
    <property type="match status" value="1"/>
</dbReference>
<evidence type="ECO:0000256" key="1">
    <source>
        <dbReference type="ARBA" id="ARBA00001957"/>
    </source>
</evidence>
<dbReference type="FunFam" id="1.10.1200.10:FF:000005">
    <property type="entry name" value="Nonribosomal peptide synthetase 1"/>
    <property type="match status" value="1"/>
</dbReference>
<feature type="domain" description="Carrier" evidence="5">
    <location>
        <begin position="137"/>
        <end position="211"/>
    </location>
</feature>